<keyword evidence="7" id="KW-0808">Transferase</keyword>
<evidence type="ECO:0000259" key="5">
    <source>
        <dbReference type="Pfam" id="PF02775"/>
    </source>
</evidence>
<dbReference type="CDD" id="cd00568">
    <property type="entry name" value="TPP_enzymes"/>
    <property type="match status" value="1"/>
</dbReference>
<evidence type="ECO:0000256" key="2">
    <source>
        <dbReference type="ARBA" id="ARBA00023052"/>
    </source>
</evidence>
<protein>
    <submittedName>
        <fullName evidence="7">Acetolactate synthase large subunit</fullName>
        <ecNumber evidence="7">2.2.1.6</ecNumber>
    </submittedName>
</protein>
<dbReference type="SUPFAM" id="SSF52518">
    <property type="entry name" value="Thiamin diphosphate-binding fold (THDP-binding)"/>
    <property type="match status" value="2"/>
</dbReference>
<dbReference type="GO" id="GO:0050660">
    <property type="term" value="F:flavin adenine dinucleotide binding"/>
    <property type="evidence" value="ECO:0007669"/>
    <property type="project" value="TreeGrafter"/>
</dbReference>
<dbReference type="EMBL" id="MLJW01000012">
    <property type="protein sequence ID" value="OIR14161.1"/>
    <property type="molecule type" value="Genomic_DNA"/>
</dbReference>
<comment type="caution">
    <text evidence="7">The sequence shown here is derived from an EMBL/GenBank/DDBJ whole genome shotgun (WGS) entry which is preliminary data.</text>
</comment>
<dbReference type="Pfam" id="PF02775">
    <property type="entry name" value="TPP_enzyme_C"/>
    <property type="match status" value="1"/>
</dbReference>
<dbReference type="Pfam" id="PF00205">
    <property type="entry name" value="TPP_enzyme_M"/>
    <property type="match status" value="1"/>
</dbReference>
<evidence type="ECO:0000313" key="7">
    <source>
        <dbReference type="EMBL" id="OIR14161.1"/>
    </source>
</evidence>
<gene>
    <name evidence="7" type="primary">ilvB_2</name>
    <name evidence="7" type="ORF">GALL_46220</name>
</gene>
<evidence type="ECO:0000259" key="6">
    <source>
        <dbReference type="Pfam" id="PF02776"/>
    </source>
</evidence>
<dbReference type="InterPro" id="IPR012001">
    <property type="entry name" value="Thiamin_PyroP_enz_TPP-bd_dom"/>
</dbReference>
<dbReference type="InterPro" id="IPR011766">
    <property type="entry name" value="TPP_enzyme_TPP-bd"/>
</dbReference>
<proteinExistence type="inferred from homology"/>
<reference evidence="7" key="1">
    <citation type="submission" date="2016-10" db="EMBL/GenBank/DDBJ databases">
        <title>Sequence of Gallionella enrichment culture.</title>
        <authorList>
            <person name="Poehlein A."/>
            <person name="Muehling M."/>
            <person name="Daniel R."/>
        </authorList>
    </citation>
    <scope>NUCLEOTIDE SEQUENCE</scope>
</reference>
<dbReference type="PANTHER" id="PTHR18968:SF13">
    <property type="entry name" value="ACETOLACTATE SYNTHASE CATALYTIC SUBUNIT, MITOCHONDRIAL"/>
    <property type="match status" value="1"/>
</dbReference>
<dbReference type="InterPro" id="IPR012000">
    <property type="entry name" value="Thiamin_PyroP_enz_cen_dom"/>
</dbReference>
<dbReference type="Gene3D" id="3.40.50.970">
    <property type="match status" value="2"/>
</dbReference>
<dbReference type="EC" id="2.2.1.6" evidence="7"/>
<feature type="domain" description="Thiamine pyrophosphate enzyme TPP-binding" evidence="5">
    <location>
        <begin position="390"/>
        <end position="537"/>
    </location>
</feature>
<keyword evidence="2 3" id="KW-0786">Thiamine pyrophosphate</keyword>
<name>A0A1J5T001_9ZZZZ</name>
<dbReference type="GO" id="GO:0030976">
    <property type="term" value="F:thiamine pyrophosphate binding"/>
    <property type="evidence" value="ECO:0007669"/>
    <property type="project" value="InterPro"/>
</dbReference>
<feature type="domain" description="Thiamine pyrophosphate enzyme central" evidence="4">
    <location>
        <begin position="191"/>
        <end position="322"/>
    </location>
</feature>
<comment type="similarity">
    <text evidence="1 3">Belongs to the TPP enzyme family.</text>
</comment>
<evidence type="ECO:0000259" key="4">
    <source>
        <dbReference type="Pfam" id="PF00205"/>
    </source>
</evidence>
<accession>A0A1J5T001</accession>
<evidence type="ECO:0000256" key="3">
    <source>
        <dbReference type="RuleBase" id="RU362132"/>
    </source>
</evidence>
<dbReference type="InterPro" id="IPR029035">
    <property type="entry name" value="DHS-like_NAD/FAD-binding_dom"/>
</dbReference>
<dbReference type="GO" id="GO:0005948">
    <property type="term" value="C:acetolactate synthase complex"/>
    <property type="evidence" value="ECO:0007669"/>
    <property type="project" value="TreeGrafter"/>
</dbReference>
<sequence>MNKTGAELVVFALEQIGVEYTFGIPGVHNTEIYDSLNSSKKIEPILVTHECGAAFMGLGVSCTGKSIGTCVIVPAAGVTNAMSGIGEAFLDGIPLLIISGGTRRDTNKSYQLHQLNQEKLVAAITKKYFLIEHHSQIISTIYEAYNIATSGEPGPVFIEVPVEIQMFRGEVDDMPVYKKPIKENKIDVEKIKQAAQLLANAKAPGIYVGWGAVDAVEFTKNISEKLIAPVCTTLQGKSSFPASHPFHTGFGFGPNAVPASQVAFKDIDAMLAVGVRFSELGTGSFGAKVPEKLIHIDINPDVFNKNYPATICIEGDATEVLKLIDEELKKIHISSNRDAGSLKNLIAKEKNNYSSEWKKEKRNDIVSPGYFFESLIKFSSADDYIFVDDGAHTYLTTELMPIEKGRHFVTPTDFNCMGFCVPAAIGCKFINQNKNVIGIVGDGAFLMTGMELITAISKNLAMLIFIFHDGELGQIAQFQQIPMNRKTASVIGDIRFENFAKSIGCNFVSMNNDLEIDEKMQTAFDLLKENIPVIIDVKIDYTKKTFMTKGVVKTNLSRFPLSEKIRFTARAILRHIAG</sequence>
<feature type="domain" description="Thiamine pyrophosphate enzyme N-terminal TPP-binding" evidence="6">
    <location>
        <begin position="4"/>
        <end position="119"/>
    </location>
</feature>
<dbReference type="GO" id="GO:0009097">
    <property type="term" value="P:isoleucine biosynthetic process"/>
    <property type="evidence" value="ECO:0007669"/>
    <property type="project" value="TreeGrafter"/>
</dbReference>
<dbReference type="InterPro" id="IPR045229">
    <property type="entry name" value="TPP_enz"/>
</dbReference>
<dbReference type="SUPFAM" id="SSF52467">
    <property type="entry name" value="DHS-like NAD/FAD-binding domain"/>
    <property type="match status" value="1"/>
</dbReference>
<dbReference type="InterPro" id="IPR029061">
    <property type="entry name" value="THDP-binding"/>
</dbReference>
<dbReference type="Pfam" id="PF02776">
    <property type="entry name" value="TPP_enzyme_N"/>
    <property type="match status" value="1"/>
</dbReference>
<dbReference type="GO" id="GO:0009099">
    <property type="term" value="P:L-valine biosynthetic process"/>
    <property type="evidence" value="ECO:0007669"/>
    <property type="project" value="TreeGrafter"/>
</dbReference>
<dbReference type="GO" id="GO:0000287">
    <property type="term" value="F:magnesium ion binding"/>
    <property type="evidence" value="ECO:0007669"/>
    <property type="project" value="InterPro"/>
</dbReference>
<dbReference type="GO" id="GO:0003984">
    <property type="term" value="F:acetolactate synthase activity"/>
    <property type="evidence" value="ECO:0007669"/>
    <property type="project" value="UniProtKB-EC"/>
</dbReference>
<dbReference type="CDD" id="cd07035">
    <property type="entry name" value="TPP_PYR_POX_like"/>
    <property type="match status" value="1"/>
</dbReference>
<organism evidence="7">
    <name type="scientific">mine drainage metagenome</name>
    <dbReference type="NCBI Taxonomy" id="410659"/>
    <lineage>
        <taxon>unclassified sequences</taxon>
        <taxon>metagenomes</taxon>
        <taxon>ecological metagenomes</taxon>
    </lineage>
</organism>
<dbReference type="AlphaFoldDB" id="A0A1J5T001"/>
<dbReference type="PANTHER" id="PTHR18968">
    <property type="entry name" value="THIAMINE PYROPHOSPHATE ENZYMES"/>
    <property type="match status" value="1"/>
</dbReference>
<evidence type="ECO:0000256" key="1">
    <source>
        <dbReference type="ARBA" id="ARBA00007812"/>
    </source>
</evidence>
<dbReference type="Gene3D" id="3.40.50.1220">
    <property type="entry name" value="TPP-binding domain"/>
    <property type="match status" value="1"/>
</dbReference>